<keyword evidence="3" id="KW-1185">Reference proteome</keyword>
<dbReference type="EMBL" id="JTEO01000005">
    <property type="protein sequence ID" value="MCQ6963443.1"/>
    <property type="molecule type" value="Genomic_DNA"/>
</dbReference>
<dbReference type="Gene3D" id="3.10.120.10">
    <property type="entry name" value="Cytochrome b5-like heme/steroid binding domain"/>
    <property type="match status" value="1"/>
</dbReference>
<dbReference type="Proteomes" id="UP001206983">
    <property type="component" value="Unassembled WGS sequence"/>
</dbReference>
<gene>
    <name evidence="2" type="ORF">PV02_08975</name>
</gene>
<evidence type="ECO:0000313" key="3">
    <source>
        <dbReference type="Proteomes" id="UP001206983"/>
    </source>
</evidence>
<dbReference type="SUPFAM" id="SSF55856">
    <property type="entry name" value="Cytochrome b5-like heme/steroid binding domain"/>
    <property type="match status" value="1"/>
</dbReference>
<dbReference type="SMART" id="SM01117">
    <property type="entry name" value="Cyt-b5"/>
    <property type="match status" value="1"/>
</dbReference>
<reference evidence="2 3" key="1">
    <citation type="journal article" date="2011" name="Appl. Environ. Microbiol.">
        <title>Methanogenic archaea isolated from Taiwan's Chelungpu fault.</title>
        <authorList>
            <person name="Wu S.Y."/>
            <person name="Lai M.C."/>
        </authorList>
    </citation>
    <scope>NUCLEOTIDE SEQUENCE [LARGE SCALE GENOMIC DNA]</scope>
    <source>
        <strain evidence="2 3">St545Mb</strain>
    </source>
</reference>
<organism evidence="2 3">
    <name type="scientific">Methanolobus chelungpuianus</name>
    <dbReference type="NCBI Taxonomy" id="502115"/>
    <lineage>
        <taxon>Archaea</taxon>
        <taxon>Methanobacteriati</taxon>
        <taxon>Methanobacteriota</taxon>
        <taxon>Stenosarchaea group</taxon>
        <taxon>Methanomicrobia</taxon>
        <taxon>Methanosarcinales</taxon>
        <taxon>Methanosarcinaceae</taxon>
        <taxon>Methanolobus</taxon>
    </lineage>
</organism>
<dbReference type="InterPro" id="IPR036400">
    <property type="entry name" value="Cyt_B5-like_heme/steroid_sf"/>
</dbReference>
<proteinExistence type="predicted"/>
<evidence type="ECO:0000259" key="1">
    <source>
        <dbReference type="SMART" id="SM01117"/>
    </source>
</evidence>
<sequence>MREFTREELSKYDGKKSKEIYVAYKGKVYDVTDSNTWFDGEHYEHEGGRELTEQMDDAPHAEEVFDDYKVIGELVD</sequence>
<evidence type="ECO:0000313" key="2">
    <source>
        <dbReference type="EMBL" id="MCQ6963443.1"/>
    </source>
</evidence>
<comment type="caution">
    <text evidence="2">The sequence shown here is derived from an EMBL/GenBank/DDBJ whole genome shotgun (WGS) entry which is preliminary data.</text>
</comment>
<name>A0AAE3L281_9EURY</name>
<feature type="domain" description="Cytochrome b5 heme-binding" evidence="1">
    <location>
        <begin position="4"/>
        <end position="75"/>
    </location>
</feature>
<protein>
    <submittedName>
        <fullName evidence="2">Cytochrome B5</fullName>
    </submittedName>
</protein>
<dbReference type="Pfam" id="PF00173">
    <property type="entry name" value="Cyt-b5"/>
    <property type="match status" value="1"/>
</dbReference>
<dbReference type="RefSeq" id="WP_256623091.1">
    <property type="nucleotide sequence ID" value="NZ_JTEO01000005.1"/>
</dbReference>
<accession>A0AAE3L281</accession>
<dbReference type="InterPro" id="IPR001199">
    <property type="entry name" value="Cyt_B5-like_heme/steroid-bd"/>
</dbReference>
<dbReference type="AlphaFoldDB" id="A0AAE3L281"/>